<evidence type="ECO:0000256" key="1">
    <source>
        <dbReference type="SAM" id="Phobius"/>
    </source>
</evidence>
<keyword evidence="1" id="KW-0812">Transmembrane</keyword>
<keyword evidence="1" id="KW-0472">Membrane</keyword>
<evidence type="ECO:0000313" key="3">
    <source>
        <dbReference type="Proteomes" id="UP000006461"/>
    </source>
</evidence>
<dbReference type="AlphaFoldDB" id="I4F0F8"/>
<gene>
    <name evidence="2" type="ordered locus">MODMU_3711</name>
</gene>
<dbReference type="HOGENOM" id="CLU_993265_0_0_11"/>
<evidence type="ECO:0000313" key="2">
    <source>
        <dbReference type="EMBL" id="CCH89121.1"/>
    </source>
</evidence>
<keyword evidence="3" id="KW-1185">Reference proteome</keyword>
<name>I4F0F8_MODI5</name>
<proteinExistence type="predicted"/>
<reference evidence="2 3" key="1">
    <citation type="journal article" date="2012" name="J. Bacteriol.">
        <title>Genome Sequence of Radiation-Resistant Modestobacter marinus Strain BC501, a Representative Actinobacterium That Thrives on Calcareous Stone Surfaces.</title>
        <authorList>
            <person name="Normand P."/>
            <person name="Gury J."/>
            <person name="Pujic P."/>
            <person name="Chouaia B."/>
            <person name="Crotti E."/>
            <person name="Brusetti L."/>
            <person name="Daffonchio D."/>
            <person name="Vacherie B."/>
            <person name="Barbe V."/>
            <person name="Medigue C."/>
            <person name="Calteau A."/>
            <person name="Ghodhbane-Gtari F."/>
            <person name="Essoussi I."/>
            <person name="Nouioui I."/>
            <person name="Abbassi-Ghozzi I."/>
            <person name="Gtari M."/>
        </authorList>
    </citation>
    <scope>NUCLEOTIDE SEQUENCE [LARGE SCALE GENOMIC DNA]</scope>
    <source>
        <strain evidence="3">BC 501</strain>
    </source>
</reference>
<feature type="transmembrane region" description="Helical" evidence="1">
    <location>
        <begin position="6"/>
        <end position="27"/>
    </location>
</feature>
<protein>
    <submittedName>
        <fullName evidence="2">Uncharacterized protein</fullName>
    </submittedName>
</protein>
<dbReference type="KEGG" id="mmar:MODMU_3711"/>
<sequence length="280" mass="29702">MSGVQTAVIAAASGSAVTAVVGLLLKWGARLPVFVRSHVLPDHRPIADGAGWLAARADSSIDQVRVLVCCAPDRSLRRPGGNPDLAVQLVRTAFGRWVGDQPAHSSKQHGVRFDAPNGPAHGYAWAHAAGRVDLCCAIPTTITKAGQVGISVMSILEVLGAVHAAVGSPEYAAAFGHRRFHLPRRFDWTFTVSPTISTADKGAVSWQRLTFPGAVPSRAAGDQQAFVPPEGYAAKALRSWSMRRPLAELCDLALRDFLHANGYHNVEGPIRDSIAALTAS</sequence>
<accession>I4F0F8</accession>
<organism evidence="2 3">
    <name type="scientific">Modestobacter italicus (strain DSM 44449 / CECT 9708 / BC 501)</name>
    <dbReference type="NCBI Taxonomy" id="2732864"/>
    <lineage>
        <taxon>Bacteria</taxon>
        <taxon>Bacillati</taxon>
        <taxon>Actinomycetota</taxon>
        <taxon>Actinomycetes</taxon>
        <taxon>Geodermatophilales</taxon>
        <taxon>Geodermatophilaceae</taxon>
        <taxon>Modestobacter</taxon>
    </lineage>
</organism>
<keyword evidence="1" id="KW-1133">Transmembrane helix</keyword>
<dbReference type="Proteomes" id="UP000006461">
    <property type="component" value="Chromosome"/>
</dbReference>
<dbReference type="eggNOG" id="ENOG5032KG1">
    <property type="taxonomic scope" value="Bacteria"/>
</dbReference>
<dbReference type="EMBL" id="FO203431">
    <property type="protein sequence ID" value="CCH89121.1"/>
    <property type="molecule type" value="Genomic_DNA"/>
</dbReference>
<dbReference type="OrthoDB" id="9858602at2"/>